<dbReference type="GO" id="GO:0016810">
    <property type="term" value="F:hydrolase activity, acting on carbon-nitrogen (but not peptide) bonds"/>
    <property type="evidence" value="ECO:0007669"/>
    <property type="project" value="InterPro"/>
</dbReference>
<dbReference type="InterPro" id="IPR032466">
    <property type="entry name" value="Metal_Hydrolase"/>
</dbReference>
<dbReference type="Gene3D" id="3.20.20.140">
    <property type="entry name" value="Metal-dependent hydrolases"/>
    <property type="match status" value="1"/>
</dbReference>
<dbReference type="SUPFAM" id="SSF51338">
    <property type="entry name" value="Composite domain of metallo-dependent hydrolases"/>
    <property type="match status" value="1"/>
</dbReference>
<protein>
    <recommendedName>
        <fullName evidence="1">Amidohydrolase-related domain-containing protein</fullName>
    </recommendedName>
</protein>
<dbReference type="PANTHER" id="PTHR43135">
    <property type="entry name" value="ALPHA-D-RIBOSE 1-METHYLPHOSPHONATE 5-TRIPHOSPHATE DIPHOSPHATASE"/>
    <property type="match status" value="1"/>
</dbReference>
<sequence>MYRSIAAMIFFLFSCFTYGQENLRPDHPVAFVGAMLLDGYEANPIHRATVVINNGRITAVGESHNTEIPKDATIINISGKTIMPGLIDAHVHTDLIGHGDYTRYYKFTKGVGRIHDVMPIAAKQMLRAGVTSAIDLGTPFQILDLRKKIRAGEIPGPRLTVSGPWISRISWPGIPPEFETIITSTEEAILETRRNIENGADVIKVWAGLSEDDYRAVVKEAHKHGIKVHAHLYHPEAIRAAIDANVDVFQHVGSARNPPYDDELLAEIAHNSIPVVQTISHRIWVYPATVEFPERLYNPIHKKDMPPDIYAEFIDSFKDFHRLSYFHDIGRETRNAKIAARQFIDAGAYMGVGTDAASPLNFHTEAMWYEMSALVDSGMTPIQVISAATKTNAEILGHFDELGTIEPGKLADMIVIDGNPLANIDNLANVELVIKDGGIWYAETAAFGPVTNIGHAF</sequence>
<evidence type="ECO:0000313" key="2">
    <source>
        <dbReference type="EMBL" id="SUZ87238.1"/>
    </source>
</evidence>
<proteinExistence type="predicted"/>
<feature type="domain" description="Amidohydrolase-related" evidence="1">
    <location>
        <begin position="81"/>
        <end position="437"/>
    </location>
</feature>
<dbReference type="PANTHER" id="PTHR43135:SF3">
    <property type="entry name" value="ALPHA-D-RIBOSE 1-METHYLPHOSPHONATE 5-TRIPHOSPHATE DIPHOSPHATASE"/>
    <property type="match status" value="1"/>
</dbReference>
<gene>
    <name evidence="2" type="ORF">METZ01_LOCUS40092</name>
</gene>
<reference evidence="2" key="1">
    <citation type="submission" date="2018-05" db="EMBL/GenBank/DDBJ databases">
        <authorList>
            <person name="Lanie J.A."/>
            <person name="Ng W.-L."/>
            <person name="Kazmierczak K.M."/>
            <person name="Andrzejewski T.M."/>
            <person name="Davidsen T.M."/>
            <person name="Wayne K.J."/>
            <person name="Tettelin H."/>
            <person name="Glass J.I."/>
            <person name="Rusch D."/>
            <person name="Podicherti R."/>
            <person name="Tsui H.-C.T."/>
            <person name="Winkler M.E."/>
        </authorList>
    </citation>
    <scope>NUCLEOTIDE SEQUENCE</scope>
</reference>
<evidence type="ECO:0000259" key="1">
    <source>
        <dbReference type="Pfam" id="PF01979"/>
    </source>
</evidence>
<dbReference type="PROSITE" id="PS51257">
    <property type="entry name" value="PROKAR_LIPOPROTEIN"/>
    <property type="match status" value="1"/>
</dbReference>
<dbReference type="Pfam" id="PF01979">
    <property type="entry name" value="Amidohydro_1"/>
    <property type="match status" value="1"/>
</dbReference>
<dbReference type="InterPro" id="IPR006680">
    <property type="entry name" value="Amidohydro-rel"/>
</dbReference>
<dbReference type="SUPFAM" id="SSF51556">
    <property type="entry name" value="Metallo-dependent hydrolases"/>
    <property type="match status" value="1"/>
</dbReference>
<accession>A0A381R8M4</accession>
<dbReference type="AlphaFoldDB" id="A0A381R8M4"/>
<organism evidence="2">
    <name type="scientific">marine metagenome</name>
    <dbReference type="NCBI Taxonomy" id="408172"/>
    <lineage>
        <taxon>unclassified sequences</taxon>
        <taxon>metagenomes</taxon>
        <taxon>ecological metagenomes</taxon>
    </lineage>
</organism>
<dbReference type="EMBL" id="UINC01001715">
    <property type="protein sequence ID" value="SUZ87238.1"/>
    <property type="molecule type" value="Genomic_DNA"/>
</dbReference>
<dbReference type="InterPro" id="IPR051781">
    <property type="entry name" value="Metallo-dep_Hydrolase"/>
</dbReference>
<dbReference type="InterPro" id="IPR011059">
    <property type="entry name" value="Metal-dep_hydrolase_composite"/>
</dbReference>
<name>A0A381R8M4_9ZZZZ</name>
<dbReference type="Gene3D" id="2.30.40.10">
    <property type="entry name" value="Urease, subunit C, domain 1"/>
    <property type="match status" value="1"/>
</dbReference>